<evidence type="ECO:0000256" key="2">
    <source>
        <dbReference type="ARBA" id="ARBA00022448"/>
    </source>
</evidence>
<dbReference type="GO" id="GO:0005886">
    <property type="term" value="C:plasma membrane"/>
    <property type="evidence" value="ECO:0007669"/>
    <property type="project" value="UniProtKB-SubCell"/>
</dbReference>
<dbReference type="GO" id="GO:0022857">
    <property type="term" value="F:transmembrane transporter activity"/>
    <property type="evidence" value="ECO:0007669"/>
    <property type="project" value="UniProtKB-UniRule"/>
</dbReference>
<proteinExistence type="inferred from homology"/>
<evidence type="ECO:0000259" key="10">
    <source>
        <dbReference type="Pfam" id="PF04290"/>
    </source>
</evidence>
<dbReference type="RefSeq" id="WP_119587004.1">
    <property type="nucleotide sequence ID" value="NZ_CAWODQ010000024.1"/>
</dbReference>
<evidence type="ECO:0000313" key="11">
    <source>
        <dbReference type="EMBL" id="RIV85814.1"/>
    </source>
</evidence>
<comment type="subunit">
    <text evidence="9">The complex comprises the extracytoplasmic solute receptor protein and the two transmembrane proteins.</text>
</comment>
<sequence length="158" mass="17834">MKRGLADRAADWLAKLGAAGLLAMTAVVGWQVFGRYVLDSSPSWSEQTAMLLMIWYVFLAAAAGVWERFHIRIELLEQVMSPAHRRLLRIVIHVLIFFFGLVFCFYGTLLVWDVREHVIPSLGISRGWAYAVIPFAGLVMAIFSLGRIRVRLAEGKAR</sequence>
<dbReference type="InterPro" id="IPR007387">
    <property type="entry name" value="TRAP_DctQ"/>
</dbReference>
<keyword evidence="7 9" id="KW-0472">Membrane</keyword>
<dbReference type="OrthoDB" id="4964541at2"/>
<keyword evidence="2 9" id="KW-0813">Transport</keyword>
<evidence type="ECO:0000313" key="12">
    <source>
        <dbReference type="Proteomes" id="UP000286576"/>
    </source>
</evidence>
<accession>A0A418NRP4</accession>
<dbReference type="Proteomes" id="UP000286576">
    <property type="component" value="Unassembled WGS sequence"/>
</dbReference>
<name>A0A418NRP4_9SPHN</name>
<feature type="transmembrane region" description="Helical" evidence="9">
    <location>
        <begin position="12"/>
        <end position="33"/>
    </location>
</feature>
<dbReference type="PANTHER" id="PTHR35011:SF11">
    <property type="entry name" value="TRAP TRANSPORTER SMALL PERMEASE PROTEIN"/>
    <property type="match status" value="1"/>
</dbReference>
<evidence type="ECO:0000256" key="8">
    <source>
        <dbReference type="ARBA" id="ARBA00038436"/>
    </source>
</evidence>
<evidence type="ECO:0000256" key="6">
    <source>
        <dbReference type="ARBA" id="ARBA00022989"/>
    </source>
</evidence>
<keyword evidence="12" id="KW-1185">Reference proteome</keyword>
<comment type="subcellular location">
    <subcellularLocation>
        <location evidence="1 9">Cell inner membrane</location>
        <topology evidence="1 9">Multi-pass membrane protein</topology>
    </subcellularLocation>
</comment>
<keyword evidence="3" id="KW-1003">Cell membrane</keyword>
<keyword evidence="5 9" id="KW-0812">Transmembrane</keyword>
<dbReference type="Pfam" id="PF04290">
    <property type="entry name" value="DctQ"/>
    <property type="match status" value="1"/>
</dbReference>
<comment type="function">
    <text evidence="9">Part of the tripartite ATP-independent periplasmic (TRAP) transport system.</text>
</comment>
<keyword evidence="6 9" id="KW-1133">Transmembrane helix</keyword>
<dbReference type="EMBL" id="QXFL01000004">
    <property type="protein sequence ID" value="RIV85814.1"/>
    <property type="molecule type" value="Genomic_DNA"/>
</dbReference>
<feature type="transmembrane region" description="Helical" evidence="9">
    <location>
        <begin position="48"/>
        <end position="66"/>
    </location>
</feature>
<comment type="caution">
    <text evidence="11">The sequence shown here is derived from an EMBL/GenBank/DDBJ whole genome shotgun (WGS) entry which is preliminary data.</text>
</comment>
<evidence type="ECO:0000256" key="9">
    <source>
        <dbReference type="RuleBase" id="RU369079"/>
    </source>
</evidence>
<dbReference type="InterPro" id="IPR055348">
    <property type="entry name" value="DctQ"/>
</dbReference>
<protein>
    <recommendedName>
        <fullName evidence="9">TRAP transporter small permease protein</fullName>
    </recommendedName>
</protein>
<dbReference type="PANTHER" id="PTHR35011">
    <property type="entry name" value="2,3-DIKETO-L-GULONATE TRAP TRANSPORTER SMALL PERMEASE PROTEIN YIAM"/>
    <property type="match status" value="1"/>
</dbReference>
<dbReference type="GO" id="GO:0015740">
    <property type="term" value="P:C4-dicarboxylate transport"/>
    <property type="evidence" value="ECO:0007669"/>
    <property type="project" value="TreeGrafter"/>
</dbReference>
<feature type="transmembrane region" description="Helical" evidence="9">
    <location>
        <begin position="128"/>
        <end position="148"/>
    </location>
</feature>
<evidence type="ECO:0000256" key="3">
    <source>
        <dbReference type="ARBA" id="ARBA00022475"/>
    </source>
</evidence>
<gene>
    <name evidence="11" type="ORF">D2V07_10850</name>
</gene>
<comment type="similarity">
    <text evidence="8 9">Belongs to the TRAP transporter small permease family.</text>
</comment>
<evidence type="ECO:0000256" key="1">
    <source>
        <dbReference type="ARBA" id="ARBA00004429"/>
    </source>
</evidence>
<evidence type="ECO:0000256" key="5">
    <source>
        <dbReference type="ARBA" id="ARBA00022692"/>
    </source>
</evidence>
<feature type="transmembrane region" description="Helical" evidence="9">
    <location>
        <begin position="87"/>
        <end position="108"/>
    </location>
</feature>
<keyword evidence="4 9" id="KW-0997">Cell inner membrane</keyword>
<reference evidence="11 12" key="1">
    <citation type="submission" date="2018-08" db="EMBL/GenBank/DDBJ databases">
        <title>Erythrobacter zhengii sp.nov., a bacterium isolated from deep-sea sediment.</title>
        <authorList>
            <person name="Fang C."/>
            <person name="Wu Y.-H."/>
            <person name="Sun C."/>
            <person name="Wang H."/>
            <person name="Cheng H."/>
            <person name="Meng F.-X."/>
            <person name="Wang C.-S."/>
            <person name="Xu X.-W."/>
        </authorList>
    </citation>
    <scope>NUCLEOTIDE SEQUENCE [LARGE SCALE GENOMIC DNA]</scope>
    <source>
        <strain evidence="11 12">V18</strain>
    </source>
</reference>
<evidence type="ECO:0000256" key="7">
    <source>
        <dbReference type="ARBA" id="ARBA00023136"/>
    </source>
</evidence>
<evidence type="ECO:0000256" key="4">
    <source>
        <dbReference type="ARBA" id="ARBA00022519"/>
    </source>
</evidence>
<dbReference type="AlphaFoldDB" id="A0A418NRP4"/>
<feature type="domain" description="Tripartite ATP-independent periplasmic transporters DctQ component" evidence="10">
    <location>
        <begin position="24"/>
        <end position="151"/>
    </location>
</feature>
<organism evidence="11 12">
    <name type="scientific">Aurantiacibacter zhengii</name>
    <dbReference type="NCBI Taxonomy" id="2307003"/>
    <lineage>
        <taxon>Bacteria</taxon>
        <taxon>Pseudomonadati</taxon>
        <taxon>Pseudomonadota</taxon>
        <taxon>Alphaproteobacteria</taxon>
        <taxon>Sphingomonadales</taxon>
        <taxon>Erythrobacteraceae</taxon>
        <taxon>Aurantiacibacter</taxon>
    </lineage>
</organism>